<sequence>KVRLLERDKIEPGETAWAQFMLAQPIAAVKDDRFIIRS</sequence>
<organism evidence="3">
    <name type="scientific">marine sediment metagenome</name>
    <dbReference type="NCBI Taxonomy" id="412755"/>
    <lineage>
        <taxon>unclassified sequences</taxon>
        <taxon>metagenomes</taxon>
        <taxon>ecological metagenomes</taxon>
    </lineage>
</organism>
<reference evidence="3" key="1">
    <citation type="journal article" date="2014" name="Front. Microbiol.">
        <title>High frequency of phylogenetically diverse reductive dehalogenase-homologous genes in deep subseafloor sedimentary metagenomes.</title>
        <authorList>
            <person name="Kawai M."/>
            <person name="Futagami T."/>
            <person name="Toyoda A."/>
            <person name="Takaki Y."/>
            <person name="Nishi S."/>
            <person name="Hori S."/>
            <person name="Arai W."/>
            <person name="Tsubouchi T."/>
            <person name="Morono Y."/>
            <person name="Uchiyama I."/>
            <person name="Ito T."/>
            <person name="Fujiyama A."/>
            <person name="Inagaki F."/>
            <person name="Takami H."/>
        </authorList>
    </citation>
    <scope>NUCLEOTIDE SEQUENCE</scope>
    <source>
        <strain evidence="3">Expedition CK06-06</strain>
    </source>
</reference>
<keyword evidence="1" id="KW-0547">Nucleotide-binding</keyword>
<keyword evidence="2" id="KW-0342">GTP-binding</keyword>
<evidence type="ECO:0000256" key="1">
    <source>
        <dbReference type="ARBA" id="ARBA00022741"/>
    </source>
</evidence>
<gene>
    <name evidence="3" type="ORF">S06H3_66998</name>
</gene>
<evidence type="ECO:0000256" key="2">
    <source>
        <dbReference type="ARBA" id="ARBA00023134"/>
    </source>
</evidence>
<dbReference type="SUPFAM" id="SSF50465">
    <property type="entry name" value="EF-Tu/eEF-1alpha/eIF2-gamma C-terminal domain"/>
    <property type="match status" value="1"/>
</dbReference>
<feature type="non-terminal residue" evidence="3">
    <location>
        <position position="1"/>
    </location>
</feature>
<dbReference type="AlphaFoldDB" id="X1RHJ9"/>
<dbReference type="EMBL" id="BARV01046049">
    <property type="protein sequence ID" value="GAI62630.1"/>
    <property type="molecule type" value="Genomic_DNA"/>
</dbReference>
<name>X1RHJ9_9ZZZZ</name>
<accession>X1RHJ9</accession>
<feature type="non-terminal residue" evidence="3">
    <location>
        <position position="38"/>
    </location>
</feature>
<dbReference type="GO" id="GO:0005525">
    <property type="term" value="F:GTP binding"/>
    <property type="evidence" value="ECO:0007669"/>
    <property type="project" value="UniProtKB-KW"/>
</dbReference>
<dbReference type="InterPro" id="IPR009001">
    <property type="entry name" value="Transl_elong_EF1A/Init_IF2_C"/>
</dbReference>
<protein>
    <submittedName>
        <fullName evidence="3">Uncharacterized protein</fullName>
    </submittedName>
</protein>
<evidence type="ECO:0000313" key="3">
    <source>
        <dbReference type="EMBL" id="GAI62630.1"/>
    </source>
</evidence>
<proteinExistence type="predicted"/>
<comment type="caution">
    <text evidence="3">The sequence shown here is derived from an EMBL/GenBank/DDBJ whole genome shotgun (WGS) entry which is preliminary data.</text>
</comment>